<keyword evidence="1" id="KW-1133">Transmembrane helix</keyword>
<dbReference type="InterPro" id="IPR019422">
    <property type="entry name" value="7TM_GPCR_serpentine_rcpt_Srh"/>
</dbReference>
<feature type="transmembrane region" description="Helical" evidence="1">
    <location>
        <begin position="96"/>
        <end position="121"/>
    </location>
</feature>
<comment type="caution">
    <text evidence="2">The sequence shown here is derived from an EMBL/GenBank/DDBJ whole genome shotgun (WGS) entry which is preliminary data.</text>
</comment>
<organism evidence="2 3">
    <name type="scientific">Caenorhabditis nigoni</name>
    <dbReference type="NCBI Taxonomy" id="1611254"/>
    <lineage>
        <taxon>Eukaryota</taxon>
        <taxon>Metazoa</taxon>
        <taxon>Ecdysozoa</taxon>
        <taxon>Nematoda</taxon>
        <taxon>Chromadorea</taxon>
        <taxon>Rhabditida</taxon>
        <taxon>Rhabditina</taxon>
        <taxon>Rhabditomorpha</taxon>
        <taxon>Rhabditoidea</taxon>
        <taxon>Rhabditidae</taxon>
        <taxon>Peloderinae</taxon>
        <taxon>Caenorhabditis</taxon>
    </lineage>
</organism>
<evidence type="ECO:0000256" key="1">
    <source>
        <dbReference type="SAM" id="Phobius"/>
    </source>
</evidence>
<sequence length="165" mass="18202">MCSNETSYFDSDEFYLTTLHILTVIEVPVHLFGAFIVIFKTPKKMASIKNSLLSLHCLSAFVDFYLSFLTSPVLSIPSSAGYPLGISKCTWVLSPVSAATSMSVVMAAAHGVMSTITMLIVHRPYREATLDTFYWMTLKERKPAESRIVITVVGQNGQIAKRVAS</sequence>
<evidence type="ECO:0008006" key="4">
    <source>
        <dbReference type="Google" id="ProtNLM"/>
    </source>
</evidence>
<dbReference type="AlphaFoldDB" id="A0A2G5TIV9"/>
<dbReference type="Pfam" id="PF10318">
    <property type="entry name" value="7TM_GPCR_Srh"/>
    <property type="match status" value="2"/>
</dbReference>
<gene>
    <name evidence="2" type="primary">Cnig_chr_V.g19361</name>
    <name evidence="2" type="ORF">B9Z55_019361</name>
</gene>
<proteinExistence type="predicted"/>
<dbReference type="PANTHER" id="PTHR22941:SF36">
    <property type="entry name" value="SERPENTINE RECEPTOR, CLASS H"/>
    <property type="match status" value="1"/>
</dbReference>
<evidence type="ECO:0000313" key="3">
    <source>
        <dbReference type="Proteomes" id="UP000230233"/>
    </source>
</evidence>
<evidence type="ECO:0000313" key="2">
    <source>
        <dbReference type="EMBL" id="PIC26946.1"/>
    </source>
</evidence>
<feature type="transmembrane region" description="Helical" evidence="1">
    <location>
        <begin position="51"/>
        <end position="76"/>
    </location>
</feature>
<name>A0A2G5TIV9_9PELO</name>
<accession>A0A2G5TIV9</accession>
<keyword evidence="3" id="KW-1185">Reference proteome</keyword>
<keyword evidence="1" id="KW-0472">Membrane</keyword>
<feature type="transmembrane region" description="Helical" evidence="1">
    <location>
        <begin position="14"/>
        <end position="39"/>
    </location>
</feature>
<protein>
    <recommendedName>
        <fullName evidence="4">G-protein coupled receptors family 1 profile domain-containing protein</fullName>
    </recommendedName>
</protein>
<dbReference type="EMBL" id="PDUG01000005">
    <property type="protein sequence ID" value="PIC26946.1"/>
    <property type="molecule type" value="Genomic_DNA"/>
</dbReference>
<dbReference type="OrthoDB" id="5867301at2759"/>
<keyword evidence="1" id="KW-0812">Transmembrane</keyword>
<reference evidence="3" key="1">
    <citation type="submission" date="2017-10" db="EMBL/GenBank/DDBJ databases">
        <title>Rapid genome shrinkage in a self-fertile nematode reveals novel sperm competition proteins.</title>
        <authorList>
            <person name="Yin D."/>
            <person name="Schwarz E.M."/>
            <person name="Thomas C.G."/>
            <person name="Felde R.L."/>
            <person name="Korf I.F."/>
            <person name="Cutter A.D."/>
            <person name="Schartner C.M."/>
            <person name="Ralston E.J."/>
            <person name="Meyer B.J."/>
            <person name="Haag E.S."/>
        </authorList>
    </citation>
    <scope>NUCLEOTIDE SEQUENCE [LARGE SCALE GENOMIC DNA]</scope>
    <source>
        <strain evidence="3">JU1422</strain>
    </source>
</reference>
<dbReference type="Proteomes" id="UP000230233">
    <property type="component" value="Chromosome V"/>
</dbReference>
<dbReference type="InterPro" id="IPR053220">
    <property type="entry name" value="Nematode_rcpt-like_serp_H"/>
</dbReference>
<dbReference type="PANTHER" id="PTHR22941">
    <property type="entry name" value="SERPENTINE RECEPTOR"/>
    <property type="match status" value="1"/>
</dbReference>